<protein>
    <recommendedName>
        <fullName evidence="5">Pilus assembly protein</fullName>
    </recommendedName>
</protein>
<proteinExistence type="predicted"/>
<keyword evidence="2" id="KW-0812">Transmembrane</keyword>
<evidence type="ECO:0008006" key="5">
    <source>
        <dbReference type="Google" id="ProtNLM"/>
    </source>
</evidence>
<feature type="compositionally biased region" description="Polar residues" evidence="1">
    <location>
        <begin position="281"/>
        <end position="290"/>
    </location>
</feature>
<evidence type="ECO:0000313" key="3">
    <source>
        <dbReference type="EMBL" id="KJF66649.1"/>
    </source>
</evidence>
<feature type="region of interest" description="Disordered" evidence="1">
    <location>
        <begin position="220"/>
        <end position="293"/>
    </location>
</feature>
<keyword evidence="2" id="KW-0472">Membrane</keyword>
<organism evidence="3 4">
    <name type="scientific">Rhizobium nepotum 39/7</name>
    <dbReference type="NCBI Taxonomy" id="1368418"/>
    <lineage>
        <taxon>Bacteria</taxon>
        <taxon>Pseudomonadati</taxon>
        <taxon>Pseudomonadota</taxon>
        <taxon>Alphaproteobacteria</taxon>
        <taxon>Hyphomicrobiales</taxon>
        <taxon>Rhizobiaceae</taxon>
        <taxon>Rhizobium/Agrobacterium group</taxon>
        <taxon>Rhizobium</taxon>
    </lineage>
</organism>
<name>A0ABR5CP80_9HYPH</name>
<feature type="transmembrane region" description="Helical" evidence="2">
    <location>
        <begin position="24"/>
        <end position="45"/>
    </location>
</feature>
<accession>A0ABR5CP80</accession>
<evidence type="ECO:0000256" key="1">
    <source>
        <dbReference type="SAM" id="MobiDB-lite"/>
    </source>
</evidence>
<keyword evidence="2" id="KW-1133">Transmembrane helix</keyword>
<keyword evidence="4" id="KW-1185">Reference proteome</keyword>
<evidence type="ECO:0000313" key="4">
    <source>
        <dbReference type="Proteomes" id="UP000052068"/>
    </source>
</evidence>
<sequence>MLGIEKKLNGLKDAFEALLGDRRASFAIMTALLLPVFLLFFGFLFEGGRALAYYSQSKRVIAQACERSTKPTRTNVPLDEVRRKNVLDTFDALIRSTKQDVVSRDVKIDWLTTDMEAKFSYKTVFGDMFGAKKLDYQLSYRCGGIPPYPHDGEVVVNNTFEKTLNGTERMLKNGRTAKTPNGCWGVYTYAELGWDGGTGPGIELQDWSNADCRKNHGWQGYGDQEKEKETSAGMTCTPTSQATLPKENSDSKNGNKAQSDGKDALNSEQGQQCPTEEEKNNTPSLSNGQNERIPPTRYAVELDSHWDGKRTDANSSIFKYVEMHPGKYEISVWYNGRNQNYEGSNDIDISLQVLRPQLGPDKKIIQMHQKANEIRWERRSYNITVDTYSLYKLSIAAAGKSDTLGGIITAFEVTYLDSL</sequence>
<reference evidence="3 4" key="1">
    <citation type="submission" date="2015-03" db="EMBL/GenBank/DDBJ databases">
        <title>Draft Genome Sequences of Agrobacterium nepotum Strain 39/7T (= CFBP 7436T = LMG 26435T) and Agrobacterium sp. Strain KFB 330 (= CFBP 8308 = LMG 28674).</title>
        <authorList>
            <person name="Kuzmanovic N."/>
            <person name="Pulawska J."/>
            <person name="Obradovic A."/>
        </authorList>
    </citation>
    <scope>NUCLEOTIDE SEQUENCE [LARGE SCALE GENOMIC DNA]</scope>
    <source>
        <strain evidence="3 4">39/7</strain>
    </source>
</reference>
<dbReference type="Proteomes" id="UP000052068">
    <property type="component" value="Unassembled WGS sequence"/>
</dbReference>
<dbReference type="EMBL" id="JWJH01000016">
    <property type="protein sequence ID" value="KJF66649.1"/>
    <property type="molecule type" value="Genomic_DNA"/>
</dbReference>
<comment type="caution">
    <text evidence="3">The sequence shown here is derived from an EMBL/GenBank/DDBJ whole genome shotgun (WGS) entry which is preliminary data.</text>
</comment>
<gene>
    <name evidence="3" type="ORF">RS75_17090</name>
</gene>
<feature type="compositionally biased region" description="Polar residues" evidence="1">
    <location>
        <begin position="232"/>
        <end position="243"/>
    </location>
</feature>
<evidence type="ECO:0000256" key="2">
    <source>
        <dbReference type="SAM" id="Phobius"/>
    </source>
</evidence>